<name>A0ABV7LJL3_9GAMM</name>
<evidence type="ECO:0000313" key="2">
    <source>
        <dbReference type="Proteomes" id="UP001595579"/>
    </source>
</evidence>
<dbReference type="EMBL" id="JBHRUG010000002">
    <property type="protein sequence ID" value="MFC3282366.1"/>
    <property type="molecule type" value="Genomic_DNA"/>
</dbReference>
<accession>A0ABV7LJL3</accession>
<dbReference type="Proteomes" id="UP001595579">
    <property type="component" value="Unassembled WGS sequence"/>
</dbReference>
<organism evidence="1 2">
    <name type="scientific">Litchfieldella rifensis</name>
    <dbReference type="NCBI Taxonomy" id="762643"/>
    <lineage>
        <taxon>Bacteria</taxon>
        <taxon>Pseudomonadati</taxon>
        <taxon>Pseudomonadota</taxon>
        <taxon>Gammaproteobacteria</taxon>
        <taxon>Oceanospirillales</taxon>
        <taxon>Halomonadaceae</taxon>
        <taxon>Litchfieldella</taxon>
    </lineage>
</organism>
<dbReference type="RefSeq" id="WP_386771045.1">
    <property type="nucleotide sequence ID" value="NZ_JBHRUG010000002.1"/>
</dbReference>
<proteinExistence type="predicted"/>
<evidence type="ECO:0008006" key="3">
    <source>
        <dbReference type="Google" id="ProtNLM"/>
    </source>
</evidence>
<gene>
    <name evidence="1" type="ORF">ACFOEV_01910</name>
</gene>
<reference evidence="2" key="1">
    <citation type="journal article" date="2019" name="Int. J. Syst. Evol. Microbiol.">
        <title>The Global Catalogue of Microorganisms (GCM) 10K type strain sequencing project: providing services to taxonomists for standard genome sequencing and annotation.</title>
        <authorList>
            <consortium name="The Broad Institute Genomics Platform"/>
            <consortium name="The Broad Institute Genome Sequencing Center for Infectious Disease"/>
            <person name="Wu L."/>
            <person name="Ma J."/>
        </authorList>
    </citation>
    <scope>NUCLEOTIDE SEQUENCE [LARGE SCALE GENOMIC DNA]</scope>
    <source>
        <strain evidence="2">CECT 7698</strain>
    </source>
</reference>
<comment type="caution">
    <text evidence="1">The sequence shown here is derived from an EMBL/GenBank/DDBJ whole genome shotgun (WGS) entry which is preliminary data.</text>
</comment>
<sequence length="79" mass="8599">MSTDLTSHQRELLSRVLQHGGVLASPFGHAGEDSLLPQVLDDIDDLEAKGLITVTRFQDSHDPQRIELTATGYTALGIE</sequence>
<evidence type="ECO:0000313" key="1">
    <source>
        <dbReference type="EMBL" id="MFC3282366.1"/>
    </source>
</evidence>
<keyword evidence="2" id="KW-1185">Reference proteome</keyword>
<protein>
    <recommendedName>
        <fullName evidence="3">MarR family transcriptional regulator</fullName>
    </recommendedName>
</protein>